<feature type="chain" id="PRO_5008069162" description="Alginate export domain-containing protein" evidence="1">
    <location>
        <begin position="30"/>
        <end position="436"/>
    </location>
</feature>
<evidence type="ECO:0000313" key="3">
    <source>
        <dbReference type="EMBL" id="OAI17601.1"/>
    </source>
</evidence>
<feature type="domain" description="Alginate export" evidence="2">
    <location>
        <begin position="98"/>
        <end position="184"/>
    </location>
</feature>
<evidence type="ECO:0000313" key="4">
    <source>
        <dbReference type="Proteomes" id="UP000078476"/>
    </source>
</evidence>
<dbReference type="Proteomes" id="UP000078476">
    <property type="component" value="Unassembled WGS sequence"/>
</dbReference>
<keyword evidence="1" id="KW-0732">Signal</keyword>
<dbReference type="AlphaFoldDB" id="A0A177NIA4"/>
<proteinExistence type="predicted"/>
<keyword evidence="4" id="KW-1185">Reference proteome</keyword>
<organism evidence="3 4">
    <name type="scientific">Methylomonas lenta</name>
    <dbReference type="NCBI Taxonomy" id="980561"/>
    <lineage>
        <taxon>Bacteria</taxon>
        <taxon>Pseudomonadati</taxon>
        <taxon>Pseudomonadota</taxon>
        <taxon>Gammaproteobacteria</taxon>
        <taxon>Methylococcales</taxon>
        <taxon>Methylococcaceae</taxon>
        <taxon>Methylomonas</taxon>
    </lineage>
</organism>
<reference evidence="3 4" key="1">
    <citation type="submission" date="2016-03" db="EMBL/GenBank/DDBJ databases">
        <authorList>
            <person name="Ploux O."/>
        </authorList>
    </citation>
    <scope>NUCLEOTIDE SEQUENCE [LARGE SCALE GENOMIC DNA]</scope>
    <source>
        <strain evidence="3 4">R-45370</strain>
    </source>
</reference>
<dbReference type="EMBL" id="LUUI01000087">
    <property type="protein sequence ID" value="OAI17601.1"/>
    <property type="molecule type" value="Genomic_DNA"/>
</dbReference>
<name>A0A177NIA4_9GAMM</name>
<evidence type="ECO:0000256" key="1">
    <source>
        <dbReference type="SAM" id="SignalP"/>
    </source>
</evidence>
<feature type="signal peptide" evidence="1">
    <location>
        <begin position="1"/>
        <end position="29"/>
    </location>
</feature>
<sequence>MPKKTVQTSVRLMPAALLSLSASSMPVQADFTKEVEDALNFYDNGNKGAVNMDLRYRWENVNQDAGPVIPGSNPPRTVETANANTARLRLGYLTPTFYDLQAFAEYEGNYAMQEDYNSTRNGRTQYSVVADPDKSELNQFWLSYKGIPDTLAKVGRQRIKLDDDRFIGNVGWRQMEMTYDSVLLINQSLPGLTVKAGYFDSARTIFSTKEKMNSPILNLNYKVGEWGNLIGYGYWLDFREQENYAKSSQSYGLGFEGKSPKFFDTVSAIYDAEWSNQSNYGDNPNHYQVDRFKFLGGATAYNVTLSGAMEQLNGLGYSNNKVTNNGSTYKSFQTPLGTNHAFQGWADLFLTTPANGIRDVFATASYKMMNDSLIFTGVYHDFYDDTGVVQYGNEWDFSVMKKFGKHYSLLAKYANYNADSFGTDTQKIWLEADVSF</sequence>
<evidence type="ECO:0000259" key="2">
    <source>
        <dbReference type="Pfam" id="PF13372"/>
    </source>
</evidence>
<protein>
    <recommendedName>
        <fullName evidence="2">Alginate export domain-containing protein</fullName>
    </recommendedName>
</protein>
<dbReference type="InterPro" id="IPR025388">
    <property type="entry name" value="Alginate_export_dom"/>
</dbReference>
<gene>
    <name evidence="3" type="ORF">A1359_05765</name>
</gene>
<dbReference type="Pfam" id="PF13372">
    <property type="entry name" value="Alginate_exp"/>
    <property type="match status" value="1"/>
</dbReference>
<dbReference type="RefSeq" id="WP_066979823.1">
    <property type="nucleotide sequence ID" value="NZ_LUUI01000087.1"/>
</dbReference>
<dbReference type="OrthoDB" id="9767539at2"/>
<comment type="caution">
    <text evidence="3">The sequence shown here is derived from an EMBL/GenBank/DDBJ whole genome shotgun (WGS) entry which is preliminary data.</text>
</comment>
<dbReference type="STRING" id="980561.A1359_05765"/>
<accession>A0A177NIA4</accession>